<dbReference type="PIRSF" id="PIRSF000538">
    <property type="entry name" value="GlpK"/>
    <property type="match status" value="1"/>
</dbReference>
<keyword evidence="2 4" id="KW-0808">Transferase</keyword>
<dbReference type="InterPro" id="IPR018483">
    <property type="entry name" value="Carb_kinase_FGGY_CS"/>
</dbReference>
<dbReference type="InterPro" id="IPR018484">
    <property type="entry name" value="FGGY_N"/>
</dbReference>
<evidence type="ECO:0000256" key="3">
    <source>
        <dbReference type="ARBA" id="ARBA00022777"/>
    </source>
</evidence>
<dbReference type="InterPro" id="IPR043129">
    <property type="entry name" value="ATPase_NBD"/>
</dbReference>
<evidence type="ECO:0000313" key="7">
    <source>
        <dbReference type="EMBL" id="SPD85563.1"/>
    </source>
</evidence>
<dbReference type="PANTHER" id="PTHR43095">
    <property type="entry name" value="SUGAR KINASE"/>
    <property type="match status" value="1"/>
</dbReference>
<evidence type="ECO:0000313" key="8">
    <source>
        <dbReference type="Proteomes" id="UP000238164"/>
    </source>
</evidence>
<keyword evidence="3 4" id="KW-0418">Kinase</keyword>
<sequence>MTTGAAPAGAKVVLGLDVGTTAAKVSAFALGGGWRGGAANEYPLQQPQPGWEVQDPEVMWRALREGLAEVAALLGEASVVGIGVSTAMHGLIGLDAEHRAITPLLTWADSRAAEQAMALRGTELGRRLHHTSGTPVHSMSHLTKLLWYGEHEPDLLASARWWVGLKDFIVHKLTGELVTEVSNASGTGLLDLSTLTWNPEALELVGVDADRLPPVRATTDALPLTDSLADEVGLPRGLPVVLGAGDGPLGNLGVGALEPGVVGLSLGTSGAVRMITDRPYVDEAGRLFCYNLAEGAWVLGGAVSNGGIVVRWAGDVFGVDFADDAGGNPDGMLLDLARHVPIGSEGLVMLPFLMAERAPLWNPSIPGAFLGVRRGHGRQHFVRAAVEGVALMLSAIFDELDRVTPVRQIRATGGVFRSTVWRAILTAALGRPLVVTDGAEGTALGAAALALYGLGQASSLRDGLLQLGQDVGSGDELVPDEAEVAAYRELRAGIPALLERYDQVRTLFG</sequence>
<evidence type="ECO:0000259" key="5">
    <source>
        <dbReference type="Pfam" id="PF00370"/>
    </source>
</evidence>
<dbReference type="InterPro" id="IPR050406">
    <property type="entry name" value="FGGY_Carb_Kinase"/>
</dbReference>
<dbReference type="EMBL" id="LT985188">
    <property type="protein sequence ID" value="SPD85563.1"/>
    <property type="molecule type" value="Genomic_DNA"/>
</dbReference>
<dbReference type="OrthoDB" id="9805576at2"/>
<gene>
    <name evidence="7" type="ORF">MPLG2_0527</name>
</gene>
<dbReference type="Proteomes" id="UP000238164">
    <property type="component" value="Chromosome 1"/>
</dbReference>
<dbReference type="AlphaFoldDB" id="A0A2N9JCR0"/>
<dbReference type="GO" id="GO:0016301">
    <property type="term" value="F:kinase activity"/>
    <property type="evidence" value="ECO:0007669"/>
    <property type="project" value="UniProtKB-KW"/>
</dbReference>
<evidence type="ECO:0000256" key="2">
    <source>
        <dbReference type="ARBA" id="ARBA00022679"/>
    </source>
</evidence>
<dbReference type="Pfam" id="PF02782">
    <property type="entry name" value="FGGY_C"/>
    <property type="match status" value="1"/>
</dbReference>
<accession>A0A2N9JCR0</accession>
<evidence type="ECO:0000256" key="4">
    <source>
        <dbReference type="RuleBase" id="RU003733"/>
    </source>
</evidence>
<dbReference type="InterPro" id="IPR000577">
    <property type="entry name" value="Carb_kinase_FGGY"/>
</dbReference>
<dbReference type="InterPro" id="IPR018485">
    <property type="entry name" value="FGGY_C"/>
</dbReference>
<protein>
    <submittedName>
        <fullName evidence="7">Carbohydrate kinase</fullName>
    </submittedName>
</protein>
<proteinExistence type="inferred from homology"/>
<dbReference type="RefSeq" id="WP_105184766.1">
    <property type="nucleotide sequence ID" value="NZ_BAAAGO010000042.1"/>
</dbReference>
<reference evidence="7 8" key="1">
    <citation type="submission" date="2018-02" db="EMBL/GenBank/DDBJ databases">
        <authorList>
            <person name="Cohen D.B."/>
            <person name="Kent A.D."/>
        </authorList>
    </citation>
    <scope>NUCLEOTIDE SEQUENCE [LARGE SCALE GENOMIC DNA]</scope>
    <source>
        <strain evidence="7">1</strain>
    </source>
</reference>
<organism evidence="7 8">
    <name type="scientific">Micropruina glycogenica</name>
    <dbReference type="NCBI Taxonomy" id="75385"/>
    <lineage>
        <taxon>Bacteria</taxon>
        <taxon>Bacillati</taxon>
        <taxon>Actinomycetota</taxon>
        <taxon>Actinomycetes</taxon>
        <taxon>Propionibacteriales</taxon>
        <taxon>Nocardioidaceae</taxon>
        <taxon>Micropruina</taxon>
    </lineage>
</organism>
<dbReference type="PROSITE" id="PS00445">
    <property type="entry name" value="FGGY_KINASES_2"/>
    <property type="match status" value="1"/>
</dbReference>
<comment type="similarity">
    <text evidence="1 4">Belongs to the FGGY kinase family.</text>
</comment>
<dbReference type="GO" id="GO:0005975">
    <property type="term" value="P:carbohydrate metabolic process"/>
    <property type="evidence" value="ECO:0007669"/>
    <property type="project" value="InterPro"/>
</dbReference>
<dbReference type="Gene3D" id="3.30.420.40">
    <property type="match status" value="2"/>
</dbReference>
<keyword evidence="8" id="KW-1185">Reference proteome</keyword>
<feature type="domain" description="Carbohydrate kinase FGGY C-terminal" evidence="6">
    <location>
        <begin position="264"/>
        <end position="453"/>
    </location>
</feature>
<dbReference type="SUPFAM" id="SSF53067">
    <property type="entry name" value="Actin-like ATPase domain"/>
    <property type="match status" value="2"/>
</dbReference>
<name>A0A2N9JCR0_9ACTN</name>
<dbReference type="KEGG" id="mgg:MPLG2_0527"/>
<dbReference type="Pfam" id="PF00370">
    <property type="entry name" value="FGGY_N"/>
    <property type="match status" value="1"/>
</dbReference>
<dbReference type="CDD" id="cd07770">
    <property type="entry name" value="ASKHA_NBD_FGGY_GntK"/>
    <property type="match status" value="1"/>
</dbReference>
<dbReference type="GO" id="GO:0016773">
    <property type="term" value="F:phosphotransferase activity, alcohol group as acceptor"/>
    <property type="evidence" value="ECO:0007669"/>
    <property type="project" value="InterPro"/>
</dbReference>
<evidence type="ECO:0000259" key="6">
    <source>
        <dbReference type="Pfam" id="PF02782"/>
    </source>
</evidence>
<feature type="domain" description="Carbohydrate kinase FGGY N-terminal" evidence="5">
    <location>
        <begin position="12"/>
        <end position="253"/>
    </location>
</feature>
<dbReference type="PANTHER" id="PTHR43095:SF2">
    <property type="entry name" value="GLUCONOKINASE"/>
    <property type="match status" value="1"/>
</dbReference>
<evidence type="ECO:0000256" key="1">
    <source>
        <dbReference type="ARBA" id="ARBA00009156"/>
    </source>
</evidence>